<evidence type="ECO:0000313" key="3">
    <source>
        <dbReference type="Proteomes" id="UP001054837"/>
    </source>
</evidence>
<organism evidence="2 3">
    <name type="scientific">Caerostris darwini</name>
    <dbReference type="NCBI Taxonomy" id="1538125"/>
    <lineage>
        <taxon>Eukaryota</taxon>
        <taxon>Metazoa</taxon>
        <taxon>Ecdysozoa</taxon>
        <taxon>Arthropoda</taxon>
        <taxon>Chelicerata</taxon>
        <taxon>Arachnida</taxon>
        <taxon>Araneae</taxon>
        <taxon>Araneomorphae</taxon>
        <taxon>Entelegynae</taxon>
        <taxon>Araneoidea</taxon>
        <taxon>Araneidae</taxon>
        <taxon>Caerostris</taxon>
    </lineage>
</organism>
<protein>
    <submittedName>
        <fullName evidence="2">Uncharacterized protein</fullName>
    </submittedName>
</protein>
<evidence type="ECO:0000313" key="2">
    <source>
        <dbReference type="EMBL" id="GIX72908.1"/>
    </source>
</evidence>
<name>A0AAV4MKQ9_9ARAC</name>
<comment type="caution">
    <text evidence="2">The sequence shown here is derived from an EMBL/GenBank/DDBJ whole genome shotgun (WGS) entry which is preliminary data.</text>
</comment>
<dbReference type="Proteomes" id="UP001054837">
    <property type="component" value="Unassembled WGS sequence"/>
</dbReference>
<reference evidence="2 3" key="1">
    <citation type="submission" date="2021-06" db="EMBL/GenBank/DDBJ databases">
        <title>Caerostris darwini draft genome.</title>
        <authorList>
            <person name="Kono N."/>
            <person name="Arakawa K."/>
        </authorList>
    </citation>
    <scope>NUCLEOTIDE SEQUENCE [LARGE SCALE GENOMIC DNA]</scope>
</reference>
<evidence type="ECO:0000256" key="1">
    <source>
        <dbReference type="SAM" id="MobiDB-lite"/>
    </source>
</evidence>
<feature type="region of interest" description="Disordered" evidence="1">
    <location>
        <begin position="65"/>
        <end position="85"/>
    </location>
</feature>
<accession>A0AAV4MKQ9</accession>
<proteinExistence type="predicted"/>
<keyword evidence="3" id="KW-1185">Reference proteome</keyword>
<sequence length="85" mass="9147">MIDGQYFSDELEETDINFSFSGSLLLVNVCAEEPAPMIVGGLASQQRERQPCFFTVTVTECPGGIEPQTRWDANSGAAFSPAPSS</sequence>
<dbReference type="AlphaFoldDB" id="A0AAV4MKQ9"/>
<gene>
    <name evidence="2" type="ORF">CDAR_72681</name>
</gene>
<dbReference type="EMBL" id="BPLQ01000562">
    <property type="protein sequence ID" value="GIX72908.1"/>
    <property type="molecule type" value="Genomic_DNA"/>
</dbReference>